<protein>
    <recommendedName>
        <fullName evidence="1">F-box domain-containing protein</fullName>
    </recommendedName>
</protein>
<dbReference type="PROSITE" id="PS50181">
    <property type="entry name" value="FBOX"/>
    <property type="match status" value="1"/>
</dbReference>
<accession>A0A179IEC2</accession>
<dbReference type="EMBL" id="LUKN01001440">
    <property type="protein sequence ID" value="OAR00986.1"/>
    <property type="molecule type" value="Genomic_DNA"/>
</dbReference>
<dbReference type="Pfam" id="PF12937">
    <property type="entry name" value="F-box-like"/>
    <property type="match status" value="1"/>
</dbReference>
<comment type="caution">
    <text evidence="2">The sequence shown here is derived from an EMBL/GenBank/DDBJ whole genome shotgun (WGS) entry which is preliminary data.</text>
</comment>
<reference evidence="2 3" key="1">
    <citation type="submission" date="2016-03" db="EMBL/GenBank/DDBJ databases">
        <title>Fine-scale spatial genetic structure of a fungal parasite of coffee scale insects.</title>
        <authorList>
            <person name="Jackson D."/>
            <person name="Zemenick K.A."/>
            <person name="Malloure B."/>
            <person name="Quandt C.A."/>
            <person name="James T.Y."/>
        </authorList>
    </citation>
    <scope>NUCLEOTIDE SEQUENCE [LARGE SCALE GENOMIC DNA]</scope>
    <source>
        <strain evidence="2 3">UM487</strain>
    </source>
</reference>
<evidence type="ECO:0000313" key="2">
    <source>
        <dbReference type="EMBL" id="OAR00986.1"/>
    </source>
</evidence>
<evidence type="ECO:0000259" key="1">
    <source>
        <dbReference type="PROSITE" id="PS50181"/>
    </source>
</evidence>
<sequence>MATALPDDILHLVGGQVQMRRRLYRLCLVNKRFKEIFSAPLWRRLEINSQNKDCLTTDQKRTALF</sequence>
<feature type="domain" description="F-box" evidence="1">
    <location>
        <begin position="1"/>
        <end position="45"/>
    </location>
</feature>
<evidence type="ECO:0000313" key="3">
    <source>
        <dbReference type="Proteomes" id="UP000243081"/>
    </source>
</evidence>
<dbReference type="InterPro" id="IPR001810">
    <property type="entry name" value="F-box_dom"/>
</dbReference>
<dbReference type="OrthoDB" id="5130616at2759"/>
<dbReference type="AlphaFoldDB" id="A0A179IEC2"/>
<dbReference type="Proteomes" id="UP000243081">
    <property type="component" value="Unassembled WGS sequence"/>
</dbReference>
<organism evidence="2 3">
    <name type="scientific">Cordyceps confragosa</name>
    <name type="common">Lecanicillium lecanii</name>
    <dbReference type="NCBI Taxonomy" id="2714763"/>
    <lineage>
        <taxon>Eukaryota</taxon>
        <taxon>Fungi</taxon>
        <taxon>Dikarya</taxon>
        <taxon>Ascomycota</taxon>
        <taxon>Pezizomycotina</taxon>
        <taxon>Sordariomycetes</taxon>
        <taxon>Hypocreomycetidae</taxon>
        <taxon>Hypocreales</taxon>
        <taxon>Cordycipitaceae</taxon>
        <taxon>Akanthomyces</taxon>
    </lineage>
</organism>
<name>A0A179IEC2_CORDF</name>
<gene>
    <name evidence="2" type="ORF">LLEC1_02072</name>
</gene>
<keyword evidence="3" id="KW-1185">Reference proteome</keyword>
<proteinExistence type="predicted"/>